<dbReference type="GeneTree" id="ENSGT01030000234606"/>
<dbReference type="InParanoid" id="G1T8H0"/>
<dbReference type="HOGENOM" id="CLU_011663_2_0_1"/>
<dbReference type="CTD" id="8605"/>
<evidence type="ECO:0000256" key="9">
    <source>
        <dbReference type="ARBA" id="ARBA00048373"/>
    </source>
</evidence>
<keyword evidence="7" id="KW-0166">Nematocyst</keyword>
<comment type="subcellular location">
    <subcellularLocation>
        <location evidence="2">Nematocyst</location>
    </subcellularLocation>
    <subcellularLocation>
        <location evidence="1">Target cell membrane</location>
    </subcellularLocation>
</comment>
<dbReference type="InterPro" id="IPR002642">
    <property type="entry name" value="LysoPLipase_cat_dom"/>
</dbReference>
<accession>G1T8H0</accession>
<dbReference type="Pfam" id="PF01735">
    <property type="entry name" value="PLA2_B"/>
    <property type="match status" value="1"/>
</dbReference>
<dbReference type="GO" id="GO:0042151">
    <property type="term" value="C:nematocyst"/>
    <property type="evidence" value="ECO:0007669"/>
    <property type="project" value="UniProtKB-SubCell"/>
</dbReference>
<proteinExistence type="predicted"/>
<dbReference type="SUPFAM" id="SSF63724">
    <property type="entry name" value="Cytolysin/lectin"/>
    <property type="match status" value="1"/>
</dbReference>
<evidence type="ECO:0000256" key="7">
    <source>
        <dbReference type="ARBA" id="ARBA00023331"/>
    </source>
</evidence>
<comment type="catalytic activity">
    <reaction evidence="8">
        <text>a 1,2-diacyl-sn-glycero-3-phosphocholine + H2O = a 1-acyl-sn-glycero-3-phosphocholine + a fatty acid + H(+)</text>
        <dbReference type="Rhea" id="RHEA:15801"/>
        <dbReference type="ChEBI" id="CHEBI:15377"/>
        <dbReference type="ChEBI" id="CHEBI:15378"/>
        <dbReference type="ChEBI" id="CHEBI:28868"/>
        <dbReference type="ChEBI" id="CHEBI:57643"/>
        <dbReference type="ChEBI" id="CHEBI:58168"/>
        <dbReference type="EC" id="3.1.1.4"/>
    </reaction>
    <physiologicalReaction direction="left-to-right" evidence="8">
        <dbReference type="Rhea" id="RHEA:15802"/>
    </physiologicalReaction>
</comment>
<evidence type="ECO:0000259" key="12">
    <source>
        <dbReference type="PROSITE" id="PS51210"/>
    </source>
</evidence>
<dbReference type="OrthoDB" id="270970at2759"/>
<dbReference type="SUPFAM" id="SSF52151">
    <property type="entry name" value="FabD/lysophospholipase-like"/>
    <property type="match status" value="2"/>
</dbReference>
<reference evidence="13" key="3">
    <citation type="submission" date="2025-09" db="UniProtKB">
        <authorList>
            <consortium name="Ensembl"/>
        </authorList>
    </citation>
    <scope>IDENTIFICATION</scope>
    <source>
        <strain evidence="13">Thorbecke</strain>
    </source>
</reference>
<evidence type="ECO:0000256" key="4">
    <source>
        <dbReference type="ARBA" id="ARBA00022801"/>
    </source>
</evidence>
<comment type="catalytic activity">
    <reaction evidence="9">
        <text>1-hexadecanoyl-2-(5Z,8Z,11Z,14Z-eicosatetraenoyl)-sn-glycero-3-phosphocholine + H2O = 1-hexadecanoyl-sn-glycero-3-phosphocholine + (5Z,8Z,11Z,14Z)-eicosatetraenoate + H(+)</text>
        <dbReference type="Rhea" id="RHEA:40427"/>
        <dbReference type="ChEBI" id="CHEBI:15377"/>
        <dbReference type="ChEBI" id="CHEBI:15378"/>
        <dbReference type="ChEBI" id="CHEBI:32395"/>
        <dbReference type="ChEBI" id="CHEBI:72998"/>
        <dbReference type="ChEBI" id="CHEBI:73003"/>
    </reaction>
    <physiologicalReaction direction="left-to-right" evidence="9">
        <dbReference type="Rhea" id="RHEA:40428"/>
    </physiologicalReaction>
</comment>
<dbReference type="GO" id="GO:0046475">
    <property type="term" value="P:glycerophospholipid catabolic process"/>
    <property type="evidence" value="ECO:0007669"/>
    <property type="project" value="TreeGrafter"/>
</dbReference>
<comment type="catalytic activity">
    <reaction evidence="10">
        <text>1-hexadecanoyl-sn-glycero-3-phosphocholine + H2O = sn-glycerol 3-phosphocholine + hexadecanoate + H(+)</text>
        <dbReference type="Rhea" id="RHEA:40435"/>
        <dbReference type="ChEBI" id="CHEBI:7896"/>
        <dbReference type="ChEBI" id="CHEBI:15377"/>
        <dbReference type="ChEBI" id="CHEBI:15378"/>
        <dbReference type="ChEBI" id="CHEBI:16870"/>
        <dbReference type="ChEBI" id="CHEBI:72998"/>
    </reaction>
    <physiologicalReaction direction="left-to-right" evidence="10">
        <dbReference type="Rhea" id="RHEA:40436"/>
    </physiologicalReaction>
</comment>
<keyword evidence="6" id="KW-0472">Membrane</keyword>
<keyword evidence="3" id="KW-1052">Target cell membrane</keyword>
<keyword evidence="6" id="KW-1053">Target membrane</keyword>
<dbReference type="KEGG" id="ocu:100341237"/>
<evidence type="ECO:0000256" key="8">
    <source>
        <dbReference type="ARBA" id="ARBA00023422"/>
    </source>
</evidence>
<dbReference type="Proteomes" id="UP000001811">
    <property type="component" value="Unplaced"/>
</dbReference>
<organism evidence="13 14">
    <name type="scientific">Oryctolagus cuniculus</name>
    <name type="common">Rabbit</name>
    <dbReference type="NCBI Taxonomy" id="9986"/>
    <lineage>
        <taxon>Eukaryota</taxon>
        <taxon>Metazoa</taxon>
        <taxon>Chordata</taxon>
        <taxon>Craniata</taxon>
        <taxon>Vertebrata</taxon>
        <taxon>Euteleostomi</taxon>
        <taxon>Mammalia</taxon>
        <taxon>Eutheria</taxon>
        <taxon>Euarchontoglires</taxon>
        <taxon>Glires</taxon>
        <taxon>Lagomorpha</taxon>
        <taxon>Leporidae</taxon>
        <taxon>Oryctolagus</taxon>
    </lineage>
</organism>
<dbReference type="GeneID" id="100341237"/>
<dbReference type="GO" id="GO:0047498">
    <property type="term" value="F:calcium-dependent phospholipase A2 activity"/>
    <property type="evidence" value="ECO:0007669"/>
    <property type="project" value="TreeGrafter"/>
</dbReference>
<dbReference type="InterPro" id="IPR016035">
    <property type="entry name" value="Acyl_Trfase/lysoPLipase"/>
</dbReference>
<dbReference type="PaxDb" id="9986-ENSOCUP00000012869"/>
<name>G1T8H0_RABIT</name>
<dbReference type="Bgee" id="ENSOCUG00000014971">
    <property type="expression patterns" value="Expressed in blood and 6 other cell types or tissues"/>
</dbReference>
<dbReference type="PROSITE" id="PS50007">
    <property type="entry name" value="PIPLC_X_DOMAIN"/>
    <property type="match status" value="1"/>
</dbReference>
<dbReference type="Ensembl" id="ENSOCUT00000014974.4">
    <property type="protein sequence ID" value="ENSOCUP00000012869.4"/>
    <property type="gene ID" value="ENSOCUG00000014971.4"/>
</dbReference>
<dbReference type="PROSITE" id="PS51210">
    <property type="entry name" value="PLA2C"/>
    <property type="match status" value="1"/>
</dbReference>
<sequence>MDCDSAEVSIIPGIQKEEKAAVEKRSQQVLAALKKLNIEADEAPVIAVLCSGGGLRAHIACLGVLSELQELGLLDAVTYLAGVSGSTWAMSSFYNNEGNTKDTEDDLKRRFDQKDWDLPQSMYRTIQAAKEDTYSLTDFWAYMVVTKHTRELQESCLSSMKQPVDEGRLPYPLFAAIDGDFQTAWKEKKSQKTWFEFTPHHAGYPGLGAYVSTTHFGSRFENGKLIEAKPERDLAFLKGLWGSALASMEAIKECIMEKLQKWKESLHPKCEYREVTLKGMAINKSGHVGLTGQSHGPQRRLQYSMPSHVGLTGSEVDEALLDLLLAYVQDPSSSSVIDRLQALQLQLAREGREVESEHTWLAEMIQHWSSIPPEEQGQFLEYLVYSFTREEETPVGSERSGPMMQYRMYSPMSTVKNIFQSLTKSCRFMTKTAWCCYKWEWGTIHNFLYRHGAIADKTMRNRELLHLVDAGFAINTPYPLVLPPSRKAQLILSFDFSAGDPFETIRATADYCHHHKIAFPAVEEAMLKKWAKAPDSCYVLRGDAGPVVMHFPLFNKDTCGDGIQELVSEYGTIKLANTYTLEKVTQLLELSKKNVRLNTECILQEMQKAASAKEPPARLRSYCMEGVMRHPLVKVAGVVVEDKTEDVVEDVVEDVAEGVTGSRAVSIEITNNTDETFTDPVFYCQSGHAREAPPPVLAPKHTVSCSFTKASASFQGSAGLLVYQGRAAHLALLFSIPFSYALHSIEFAVAVLAGPVSTASLEHVFHSIMQGTSPELKVARCALKTPQNTLQLEHDSLTLRAVVSNVRTARMKVVVERKACPAHPLTPQS</sequence>
<dbReference type="SMART" id="SM00022">
    <property type="entry name" value="PLAc"/>
    <property type="match status" value="1"/>
</dbReference>
<dbReference type="FunCoup" id="G1T8H0">
    <property type="interactions" value="38"/>
</dbReference>
<dbReference type="AlphaFoldDB" id="G1T8H0"/>
<evidence type="ECO:0000256" key="1">
    <source>
        <dbReference type="ARBA" id="ARBA00004175"/>
    </source>
</evidence>
<keyword evidence="11" id="KW-0442">Lipid degradation</keyword>
<dbReference type="GO" id="GO:0005509">
    <property type="term" value="F:calcium ion binding"/>
    <property type="evidence" value="ECO:0007669"/>
    <property type="project" value="TreeGrafter"/>
</dbReference>
<protein>
    <recommendedName>
        <fullName evidence="12">PLA2c domain-containing protein</fullName>
    </recommendedName>
</protein>
<keyword evidence="5 11" id="KW-0443">Lipid metabolism</keyword>
<evidence type="ECO:0000256" key="11">
    <source>
        <dbReference type="PROSITE-ProRule" id="PRU00555"/>
    </source>
</evidence>
<evidence type="ECO:0000256" key="5">
    <source>
        <dbReference type="ARBA" id="ARBA00023098"/>
    </source>
</evidence>
<dbReference type="eggNOG" id="KOG1325">
    <property type="taxonomic scope" value="Eukaryota"/>
</dbReference>
<evidence type="ECO:0000256" key="2">
    <source>
        <dbReference type="ARBA" id="ARBA00004532"/>
    </source>
</evidence>
<dbReference type="GO" id="GO:0005635">
    <property type="term" value="C:nuclear envelope"/>
    <property type="evidence" value="ECO:0007669"/>
    <property type="project" value="TreeGrafter"/>
</dbReference>
<dbReference type="SMR" id="G1T8H0"/>
<dbReference type="PANTHER" id="PTHR10728">
    <property type="entry name" value="CYTOSOLIC PHOSPHOLIPASE A2"/>
    <property type="match status" value="1"/>
</dbReference>
<feature type="domain" description="PLA2c" evidence="12">
    <location>
        <begin position="2"/>
        <end position="634"/>
    </location>
</feature>
<evidence type="ECO:0000313" key="14">
    <source>
        <dbReference type="Proteomes" id="UP000001811"/>
    </source>
</evidence>
<keyword evidence="14" id="KW-1185">Reference proteome</keyword>
<reference evidence="13 14" key="1">
    <citation type="journal article" date="2011" name="Nature">
        <title>A high-resolution map of human evolutionary constraint using 29 mammals.</title>
        <authorList>
            <person name="Lindblad-Toh K."/>
            <person name="Garber M."/>
            <person name="Zuk O."/>
            <person name="Lin M.F."/>
            <person name="Parker B.J."/>
            <person name="Washietl S."/>
            <person name="Kheradpour P."/>
            <person name="Ernst J."/>
            <person name="Jordan G."/>
            <person name="Mauceli E."/>
            <person name="Ward L.D."/>
            <person name="Lowe C.B."/>
            <person name="Holloway A.K."/>
            <person name="Clamp M."/>
            <person name="Gnerre S."/>
            <person name="Alfoldi J."/>
            <person name="Beal K."/>
            <person name="Chang J."/>
            <person name="Clawson H."/>
            <person name="Cuff J."/>
            <person name="Di Palma F."/>
            <person name="Fitzgerald S."/>
            <person name="Flicek P."/>
            <person name="Guttman M."/>
            <person name="Hubisz M.J."/>
            <person name="Jaffe D.B."/>
            <person name="Jungreis I."/>
            <person name="Kent W.J."/>
            <person name="Kostka D."/>
            <person name="Lara M."/>
            <person name="Martins A.L."/>
            <person name="Massingham T."/>
            <person name="Moltke I."/>
            <person name="Raney B.J."/>
            <person name="Rasmussen M.D."/>
            <person name="Robinson J."/>
            <person name="Stark A."/>
            <person name="Vilella A.J."/>
            <person name="Wen J."/>
            <person name="Xie X."/>
            <person name="Zody M.C."/>
            <person name="Baldwin J."/>
            <person name="Bloom T."/>
            <person name="Chin C.W."/>
            <person name="Heiman D."/>
            <person name="Nicol R."/>
            <person name="Nusbaum C."/>
            <person name="Young S."/>
            <person name="Wilkinson J."/>
            <person name="Worley K.C."/>
            <person name="Kovar C.L."/>
            <person name="Muzny D.M."/>
            <person name="Gibbs R.A."/>
            <person name="Cree A."/>
            <person name="Dihn H.H."/>
            <person name="Fowler G."/>
            <person name="Jhangiani S."/>
            <person name="Joshi V."/>
            <person name="Lee S."/>
            <person name="Lewis L.R."/>
            <person name="Nazareth L.V."/>
            <person name="Okwuonu G."/>
            <person name="Santibanez J."/>
            <person name="Warren W.C."/>
            <person name="Mardis E.R."/>
            <person name="Weinstock G.M."/>
            <person name="Wilson R.K."/>
            <person name="Delehaunty K."/>
            <person name="Dooling D."/>
            <person name="Fronik C."/>
            <person name="Fulton L."/>
            <person name="Fulton B."/>
            <person name="Graves T."/>
            <person name="Minx P."/>
            <person name="Sodergren E."/>
            <person name="Birney E."/>
            <person name="Margulies E.H."/>
            <person name="Herrero J."/>
            <person name="Green E.D."/>
            <person name="Haussler D."/>
            <person name="Siepel A."/>
            <person name="Goldman N."/>
            <person name="Pollard K.S."/>
            <person name="Pedersen J.S."/>
            <person name="Lander E.S."/>
            <person name="Kellis M."/>
        </authorList>
    </citation>
    <scope>NUCLEOTIDE SEQUENCE [LARGE SCALE GENOMIC DNA]</scope>
    <source>
        <strain evidence="14">Thorbecke</strain>
    </source>
</reference>
<dbReference type="STRING" id="9986.ENSOCUP00000012869"/>
<dbReference type="GO" id="GO:0005654">
    <property type="term" value="C:nucleoplasm"/>
    <property type="evidence" value="ECO:0007669"/>
    <property type="project" value="TreeGrafter"/>
</dbReference>
<evidence type="ECO:0000256" key="3">
    <source>
        <dbReference type="ARBA" id="ARBA00022537"/>
    </source>
</evidence>
<dbReference type="Gene3D" id="2.60.270.20">
    <property type="entry name" value="Cytolysin/lectin"/>
    <property type="match status" value="1"/>
</dbReference>
<dbReference type="GO" id="GO:0005829">
    <property type="term" value="C:cytosol"/>
    <property type="evidence" value="ECO:0007669"/>
    <property type="project" value="TreeGrafter"/>
</dbReference>
<dbReference type="Gene3D" id="3.40.1090.10">
    <property type="entry name" value="Cytosolic phospholipase A2 catalytic domain"/>
    <property type="match status" value="2"/>
</dbReference>
<dbReference type="GO" id="GO:0044218">
    <property type="term" value="C:other organism cell membrane"/>
    <property type="evidence" value="ECO:0007669"/>
    <property type="project" value="UniProtKB-KW"/>
</dbReference>
<keyword evidence="4 11" id="KW-0378">Hydrolase</keyword>
<dbReference type="PANTHER" id="PTHR10728:SF39">
    <property type="entry name" value="CYTOSOLIC PHOSPHOLIPASE A2 GAMMA"/>
    <property type="match status" value="1"/>
</dbReference>
<dbReference type="InterPro" id="IPR015926">
    <property type="entry name" value="Cytolysin/lectin"/>
</dbReference>
<reference evidence="13" key="2">
    <citation type="submission" date="2025-08" db="UniProtKB">
        <authorList>
            <consortium name="Ensembl"/>
        </authorList>
    </citation>
    <scope>IDENTIFICATION</scope>
    <source>
        <strain evidence="13">Thorbecke</strain>
    </source>
</reference>
<evidence type="ECO:0000256" key="10">
    <source>
        <dbReference type="ARBA" id="ARBA00048656"/>
    </source>
</evidence>
<evidence type="ECO:0000256" key="6">
    <source>
        <dbReference type="ARBA" id="ARBA00023298"/>
    </source>
</evidence>
<dbReference type="GO" id="GO:0005544">
    <property type="term" value="F:calcium-dependent phospholipid binding"/>
    <property type="evidence" value="ECO:0007669"/>
    <property type="project" value="TreeGrafter"/>
</dbReference>
<evidence type="ECO:0000313" key="13">
    <source>
        <dbReference type="Ensembl" id="ENSOCUP00000012869.4"/>
    </source>
</evidence>